<evidence type="ECO:0000256" key="4">
    <source>
        <dbReference type="ARBA" id="ARBA00048391"/>
    </source>
</evidence>
<comment type="catalytic activity">
    <reaction evidence="4 5">
        <text>L-glutaminyl-[peptide chain release factor] + S-adenosyl-L-methionine = N(5)-methyl-L-glutaminyl-[peptide chain release factor] + S-adenosyl-L-homocysteine + H(+)</text>
        <dbReference type="Rhea" id="RHEA:42896"/>
        <dbReference type="Rhea" id="RHEA-COMP:10271"/>
        <dbReference type="Rhea" id="RHEA-COMP:10272"/>
        <dbReference type="ChEBI" id="CHEBI:15378"/>
        <dbReference type="ChEBI" id="CHEBI:30011"/>
        <dbReference type="ChEBI" id="CHEBI:57856"/>
        <dbReference type="ChEBI" id="CHEBI:59789"/>
        <dbReference type="ChEBI" id="CHEBI:61891"/>
        <dbReference type="EC" id="2.1.1.297"/>
    </reaction>
</comment>
<feature type="binding site" evidence="5">
    <location>
        <begin position="118"/>
        <end position="122"/>
    </location>
    <ligand>
        <name>S-adenosyl-L-methionine</name>
        <dbReference type="ChEBI" id="CHEBI:59789"/>
    </ligand>
</feature>
<dbReference type="Proteomes" id="UP001238603">
    <property type="component" value="Unassembled WGS sequence"/>
</dbReference>
<dbReference type="InterPro" id="IPR004556">
    <property type="entry name" value="HemK-like"/>
</dbReference>
<dbReference type="Pfam" id="PF17827">
    <property type="entry name" value="PrmC_N"/>
    <property type="match status" value="1"/>
</dbReference>
<comment type="similarity">
    <text evidence="5">Belongs to the protein N5-glutamine methyltransferase family. PrmC subfamily.</text>
</comment>
<dbReference type="InterPro" id="IPR029063">
    <property type="entry name" value="SAM-dependent_MTases_sf"/>
</dbReference>
<dbReference type="RefSeq" id="WP_285982809.1">
    <property type="nucleotide sequence ID" value="NZ_JASVDS010000003.1"/>
</dbReference>
<dbReference type="InterPro" id="IPR019874">
    <property type="entry name" value="RF_methyltr_PrmC"/>
</dbReference>
<proteinExistence type="inferred from homology"/>
<evidence type="ECO:0000256" key="3">
    <source>
        <dbReference type="ARBA" id="ARBA00022691"/>
    </source>
</evidence>
<dbReference type="GO" id="GO:0032259">
    <property type="term" value="P:methylation"/>
    <property type="evidence" value="ECO:0007669"/>
    <property type="project" value="UniProtKB-KW"/>
</dbReference>
<evidence type="ECO:0000256" key="1">
    <source>
        <dbReference type="ARBA" id="ARBA00022603"/>
    </source>
</evidence>
<keyword evidence="2 5" id="KW-0808">Transferase</keyword>
<dbReference type="InterPro" id="IPR007848">
    <property type="entry name" value="Small_mtfrase_dom"/>
</dbReference>
<dbReference type="EMBL" id="JASVDS010000003">
    <property type="protein sequence ID" value="MDL5032730.1"/>
    <property type="molecule type" value="Genomic_DNA"/>
</dbReference>
<dbReference type="PROSITE" id="PS00092">
    <property type="entry name" value="N6_MTASE"/>
    <property type="match status" value="1"/>
</dbReference>
<dbReference type="NCBIfam" id="TIGR00536">
    <property type="entry name" value="hemK_fam"/>
    <property type="match status" value="1"/>
</dbReference>
<dbReference type="PROSITE" id="PS51257">
    <property type="entry name" value="PROKAR_LIPOPROTEIN"/>
    <property type="match status" value="1"/>
</dbReference>
<dbReference type="InterPro" id="IPR050320">
    <property type="entry name" value="N5-glutamine_MTase"/>
</dbReference>
<evidence type="ECO:0000313" key="8">
    <source>
        <dbReference type="EMBL" id="MDL5032730.1"/>
    </source>
</evidence>
<dbReference type="CDD" id="cd02440">
    <property type="entry name" value="AdoMet_MTases"/>
    <property type="match status" value="1"/>
</dbReference>
<feature type="binding site" evidence="5">
    <location>
        <begin position="183"/>
        <end position="186"/>
    </location>
    <ligand>
        <name>substrate</name>
    </ligand>
</feature>
<feature type="binding site" evidence="5">
    <location>
        <position position="183"/>
    </location>
    <ligand>
        <name>S-adenosyl-L-methionine</name>
        <dbReference type="ChEBI" id="CHEBI:59789"/>
    </ligand>
</feature>
<evidence type="ECO:0000256" key="2">
    <source>
        <dbReference type="ARBA" id="ARBA00022679"/>
    </source>
</evidence>
<evidence type="ECO:0000256" key="5">
    <source>
        <dbReference type="HAMAP-Rule" id="MF_02126"/>
    </source>
</evidence>
<keyword evidence="1 5" id="KW-0489">Methyltransferase</keyword>
<gene>
    <name evidence="5 8" type="primary">prmC</name>
    <name evidence="8" type="ORF">QRD43_12520</name>
</gene>
<dbReference type="PANTHER" id="PTHR18895">
    <property type="entry name" value="HEMK METHYLTRANSFERASE"/>
    <property type="match status" value="1"/>
</dbReference>
<protein>
    <recommendedName>
        <fullName evidence="5">Release factor glutamine methyltransferase</fullName>
        <shortName evidence="5">RF MTase</shortName>
        <ecNumber evidence="5">2.1.1.297</ecNumber>
    </recommendedName>
    <alternativeName>
        <fullName evidence="5">N5-glutamine methyltransferase PrmC</fullName>
    </alternativeName>
    <alternativeName>
        <fullName evidence="5">Protein-(glutamine-N5) MTase PrmC</fullName>
    </alternativeName>
    <alternativeName>
        <fullName evidence="5">Protein-glutamine N-methyltransferase PrmC</fullName>
    </alternativeName>
</protein>
<comment type="caution">
    <text evidence="8">The sequence shown here is derived from an EMBL/GenBank/DDBJ whole genome shotgun (WGS) entry which is preliminary data.</text>
</comment>
<comment type="function">
    <text evidence="5">Methylates the class 1 translation termination release factors RF1/PrfA and RF2/PrfB on the glutamine residue of the universally conserved GGQ motif.</text>
</comment>
<dbReference type="Gene3D" id="3.40.50.150">
    <property type="entry name" value="Vaccinia Virus protein VP39"/>
    <property type="match status" value="1"/>
</dbReference>
<keyword evidence="3 5" id="KW-0949">S-adenosyl-L-methionine</keyword>
<reference evidence="8 9" key="1">
    <citation type="submission" date="2023-06" db="EMBL/GenBank/DDBJ databases">
        <title>Pelomonas sp. APW6 16S ribosomal RNA gene genome sequencing and assembly.</title>
        <authorList>
            <person name="Woo H."/>
        </authorList>
    </citation>
    <scope>NUCLEOTIDE SEQUENCE [LARGE SCALE GENOMIC DNA]</scope>
    <source>
        <strain evidence="8 9">APW6</strain>
    </source>
</reference>
<accession>A0ABT7LM02</accession>
<dbReference type="GO" id="GO:0102559">
    <property type="term" value="F:peptide chain release factor N(5)-glutamine methyltransferase activity"/>
    <property type="evidence" value="ECO:0007669"/>
    <property type="project" value="UniProtKB-EC"/>
</dbReference>
<keyword evidence="9" id="KW-1185">Reference proteome</keyword>
<feature type="binding site" evidence="5">
    <location>
        <position position="168"/>
    </location>
    <ligand>
        <name>S-adenosyl-L-methionine</name>
        <dbReference type="ChEBI" id="CHEBI:59789"/>
    </ligand>
</feature>
<dbReference type="InterPro" id="IPR040758">
    <property type="entry name" value="PrmC_N"/>
</dbReference>
<evidence type="ECO:0000259" key="7">
    <source>
        <dbReference type="Pfam" id="PF17827"/>
    </source>
</evidence>
<sequence>MSTTVRALQLRGAQSGLPRLEVQLMLCALLACDRTWLIAHDEDTLPDGTGERFESWLRQRLDDVPLAYLTGHKEFHGLSLQVSEATLVPRPDTEVLVERALRWLAACGRAAPCVLDLGTGSGAIALAIKHSHPQAQVTATDFSPAALAVARGNAERLGLDVRFLQGAWWDAVGASVFDVILSNPPYIDPQDAHLAALRHEPLSALAAPEQGLADLRQIIAGAPAHLQPGGLLLLEHGYDQESAVADLLRQAGLDYQGCERDLGGQPRCSGALLPEAVA</sequence>
<evidence type="ECO:0000313" key="9">
    <source>
        <dbReference type="Proteomes" id="UP001238603"/>
    </source>
</evidence>
<organism evidence="8 9">
    <name type="scientific">Roseateles subflavus</name>
    <dbReference type="NCBI Taxonomy" id="3053353"/>
    <lineage>
        <taxon>Bacteria</taxon>
        <taxon>Pseudomonadati</taxon>
        <taxon>Pseudomonadota</taxon>
        <taxon>Betaproteobacteria</taxon>
        <taxon>Burkholderiales</taxon>
        <taxon>Sphaerotilaceae</taxon>
        <taxon>Roseateles</taxon>
    </lineage>
</organism>
<evidence type="ECO:0000259" key="6">
    <source>
        <dbReference type="Pfam" id="PF05175"/>
    </source>
</evidence>
<feature type="binding site" evidence="5">
    <location>
        <position position="141"/>
    </location>
    <ligand>
        <name>S-adenosyl-L-methionine</name>
        <dbReference type="ChEBI" id="CHEBI:59789"/>
    </ligand>
</feature>
<dbReference type="HAMAP" id="MF_02126">
    <property type="entry name" value="RF_methyltr_PrmC"/>
    <property type="match status" value="1"/>
</dbReference>
<feature type="domain" description="Release factor glutamine methyltransferase N-terminal" evidence="7">
    <location>
        <begin position="9"/>
        <end position="71"/>
    </location>
</feature>
<dbReference type="NCBIfam" id="TIGR03534">
    <property type="entry name" value="RF_mod_PrmC"/>
    <property type="match status" value="1"/>
</dbReference>
<feature type="domain" description="Methyltransferase small" evidence="6">
    <location>
        <begin position="113"/>
        <end position="196"/>
    </location>
</feature>
<dbReference type="EC" id="2.1.1.297" evidence="5"/>
<dbReference type="Gene3D" id="1.10.8.10">
    <property type="entry name" value="DNA helicase RuvA subunit, C-terminal domain"/>
    <property type="match status" value="1"/>
</dbReference>
<name>A0ABT7LM02_9BURK</name>
<dbReference type="PANTHER" id="PTHR18895:SF74">
    <property type="entry name" value="MTRF1L RELEASE FACTOR GLUTAMINE METHYLTRANSFERASE"/>
    <property type="match status" value="1"/>
</dbReference>
<dbReference type="Pfam" id="PF05175">
    <property type="entry name" value="MTS"/>
    <property type="match status" value="1"/>
</dbReference>
<dbReference type="SUPFAM" id="SSF53335">
    <property type="entry name" value="S-adenosyl-L-methionine-dependent methyltransferases"/>
    <property type="match status" value="1"/>
</dbReference>
<dbReference type="InterPro" id="IPR002052">
    <property type="entry name" value="DNA_methylase_N6_adenine_CS"/>
</dbReference>